<dbReference type="RefSeq" id="WP_064775886.1">
    <property type="nucleotide sequence ID" value="NZ_LYUD01000040.1"/>
</dbReference>
<evidence type="ECO:0008006" key="3">
    <source>
        <dbReference type="Google" id="ProtNLM"/>
    </source>
</evidence>
<reference evidence="1 2" key="1">
    <citation type="submission" date="2016-05" db="EMBL/GenBank/DDBJ databases">
        <title>Genome sequencing of Acetobacter pasteurianus strain SRCM100623.</title>
        <authorList>
            <person name="Song Y.R."/>
        </authorList>
    </citation>
    <scope>NUCLEOTIDE SEQUENCE [LARGE SCALE GENOMIC DNA]</scope>
    <source>
        <strain evidence="1 2">SRCM100623</strain>
    </source>
</reference>
<dbReference type="Gene3D" id="2.40.10.10">
    <property type="entry name" value="Trypsin-like serine proteases"/>
    <property type="match status" value="2"/>
</dbReference>
<dbReference type="PATRIC" id="fig|438.15.peg.475"/>
<proteinExistence type="predicted"/>
<dbReference type="Proteomes" id="UP000093796">
    <property type="component" value="Unassembled WGS sequence"/>
</dbReference>
<sequence length="188" mass="20789">MIYQIAWHLSNGSKNWGTCFFIKVNGLDLCVTARHVLPSIVGDFQVAIREQNKGFNDGWKKIIRPILHPLSDLAIVIGDWSDVPYTPYNLGSVIVINEDVSMMGAANTSCDHGPLGKNININGKIKNIFHDEHLKWQNEEFDVDFAHMPGCSGAPVLNVSNDVIGIYSRDSGNGNVKCSNINNIHCII</sequence>
<name>A0A1A0DJS0_ACEPA</name>
<dbReference type="InterPro" id="IPR043504">
    <property type="entry name" value="Peptidase_S1_PA_chymotrypsin"/>
</dbReference>
<comment type="caution">
    <text evidence="1">The sequence shown here is derived from an EMBL/GenBank/DDBJ whole genome shotgun (WGS) entry which is preliminary data.</text>
</comment>
<organism evidence="1 2">
    <name type="scientific">Acetobacter pasteurianus</name>
    <name type="common">Acetobacter turbidans</name>
    <dbReference type="NCBI Taxonomy" id="438"/>
    <lineage>
        <taxon>Bacteria</taxon>
        <taxon>Pseudomonadati</taxon>
        <taxon>Pseudomonadota</taxon>
        <taxon>Alphaproteobacteria</taxon>
        <taxon>Acetobacterales</taxon>
        <taxon>Acetobacteraceae</taxon>
        <taxon>Acetobacter</taxon>
    </lineage>
</organism>
<dbReference type="EMBL" id="LYUD01000040">
    <property type="protein sequence ID" value="OAZ75230.1"/>
    <property type="molecule type" value="Genomic_DNA"/>
</dbReference>
<evidence type="ECO:0000313" key="2">
    <source>
        <dbReference type="Proteomes" id="UP000093796"/>
    </source>
</evidence>
<dbReference type="InterPro" id="IPR009003">
    <property type="entry name" value="Peptidase_S1_PA"/>
</dbReference>
<dbReference type="SUPFAM" id="SSF50494">
    <property type="entry name" value="Trypsin-like serine proteases"/>
    <property type="match status" value="1"/>
</dbReference>
<accession>A0A1A0DJS0</accession>
<gene>
    <name evidence="1" type="ORF">SRCM100623_00420</name>
</gene>
<dbReference type="Pfam" id="PF13365">
    <property type="entry name" value="Trypsin_2"/>
    <property type="match status" value="1"/>
</dbReference>
<protein>
    <recommendedName>
        <fullName evidence="3">Serine protease</fullName>
    </recommendedName>
</protein>
<evidence type="ECO:0000313" key="1">
    <source>
        <dbReference type="EMBL" id="OAZ75230.1"/>
    </source>
</evidence>
<dbReference type="AlphaFoldDB" id="A0A1A0DJS0"/>